<dbReference type="AlphaFoldDB" id="A0A381V5V4"/>
<dbReference type="PROSITE" id="PS00583">
    <property type="entry name" value="PFKB_KINASES_1"/>
    <property type="match status" value="1"/>
</dbReference>
<dbReference type="EMBL" id="UINC01007782">
    <property type="protein sequence ID" value="SVA35057.1"/>
    <property type="molecule type" value="Genomic_DNA"/>
</dbReference>
<accession>A0A381V5V4</accession>
<dbReference type="GO" id="GO:0005829">
    <property type="term" value="C:cytosol"/>
    <property type="evidence" value="ECO:0007669"/>
    <property type="project" value="TreeGrafter"/>
</dbReference>
<gene>
    <name evidence="4" type="ORF">METZ01_LOCUS87911</name>
</gene>
<dbReference type="Gene3D" id="3.40.1190.20">
    <property type="match status" value="1"/>
</dbReference>
<dbReference type="InterPro" id="IPR011611">
    <property type="entry name" value="PfkB_dom"/>
</dbReference>
<sequence>VEIQSSEFLRSVQSFESTRVAVIGDVMLDIWLEGPVRRISQEAPIPVVELTGREESPGGAANVAELLASLGATVSLLGVVGQDDEASALREAVRSTKITARFVGDEGRPTTTKTRVVSGTQQICRLDVEDRSPAVPSIESEMIEAVPEALDGADAVIISDYGKGALTEKVVDAILSRTLIGEQPTVVDPNGPDATRYSRSTILKPNRHEAFRALQLPFDQSTPSSKLAKELKEKINGCAVLVTDGANGMTLIAEAGTYEIPAIGHAVVDVAGAGDAVSAMLALSLAAGHGLEMAAHCGNVAGAAAVLKRGTAPITIFDL</sequence>
<dbReference type="InterPro" id="IPR002173">
    <property type="entry name" value="Carboh/pur_kinase_PfkB_CS"/>
</dbReference>
<dbReference type="PANTHER" id="PTHR46969:SF1">
    <property type="entry name" value="BIFUNCTIONAL PROTEIN HLDE"/>
    <property type="match status" value="1"/>
</dbReference>
<evidence type="ECO:0000256" key="1">
    <source>
        <dbReference type="ARBA" id="ARBA00022679"/>
    </source>
</evidence>
<dbReference type="GO" id="GO:0016773">
    <property type="term" value="F:phosphotransferase activity, alcohol group as acceptor"/>
    <property type="evidence" value="ECO:0007669"/>
    <property type="project" value="InterPro"/>
</dbReference>
<reference evidence="4" key="1">
    <citation type="submission" date="2018-05" db="EMBL/GenBank/DDBJ databases">
        <authorList>
            <person name="Lanie J.A."/>
            <person name="Ng W.-L."/>
            <person name="Kazmierczak K.M."/>
            <person name="Andrzejewski T.M."/>
            <person name="Davidsen T.M."/>
            <person name="Wayne K.J."/>
            <person name="Tettelin H."/>
            <person name="Glass J.I."/>
            <person name="Rusch D."/>
            <person name="Podicherti R."/>
            <person name="Tsui H.-C.T."/>
            <person name="Winkler M.E."/>
        </authorList>
    </citation>
    <scope>NUCLEOTIDE SEQUENCE</scope>
</reference>
<dbReference type="PANTHER" id="PTHR46969">
    <property type="entry name" value="BIFUNCTIONAL PROTEIN HLDE"/>
    <property type="match status" value="1"/>
</dbReference>
<dbReference type="GO" id="GO:0033785">
    <property type="term" value="F:heptose 7-phosphate kinase activity"/>
    <property type="evidence" value="ECO:0007669"/>
    <property type="project" value="TreeGrafter"/>
</dbReference>
<dbReference type="CDD" id="cd01172">
    <property type="entry name" value="RfaE_like"/>
    <property type="match status" value="1"/>
</dbReference>
<name>A0A381V5V4_9ZZZZ</name>
<keyword evidence="2" id="KW-0418">Kinase</keyword>
<dbReference type="InterPro" id="IPR029056">
    <property type="entry name" value="Ribokinase-like"/>
</dbReference>
<evidence type="ECO:0000256" key="2">
    <source>
        <dbReference type="ARBA" id="ARBA00022777"/>
    </source>
</evidence>
<dbReference type="SUPFAM" id="SSF53613">
    <property type="entry name" value="Ribokinase-like"/>
    <property type="match status" value="1"/>
</dbReference>
<dbReference type="GO" id="GO:0033786">
    <property type="term" value="F:heptose-1-phosphate adenylyltransferase activity"/>
    <property type="evidence" value="ECO:0007669"/>
    <property type="project" value="TreeGrafter"/>
</dbReference>
<dbReference type="Pfam" id="PF00294">
    <property type="entry name" value="PfkB"/>
    <property type="match status" value="1"/>
</dbReference>
<dbReference type="InterPro" id="IPR011913">
    <property type="entry name" value="RfaE_dom_I"/>
</dbReference>
<protein>
    <recommendedName>
        <fullName evidence="3">Carbohydrate kinase PfkB domain-containing protein</fullName>
    </recommendedName>
</protein>
<feature type="non-terminal residue" evidence="4">
    <location>
        <position position="319"/>
    </location>
</feature>
<organism evidence="4">
    <name type="scientific">marine metagenome</name>
    <dbReference type="NCBI Taxonomy" id="408172"/>
    <lineage>
        <taxon>unclassified sequences</taxon>
        <taxon>metagenomes</taxon>
        <taxon>ecological metagenomes</taxon>
    </lineage>
</organism>
<evidence type="ECO:0000313" key="4">
    <source>
        <dbReference type="EMBL" id="SVA35057.1"/>
    </source>
</evidence>
<keyword evidence="1" id="KW-0808">Transferase</keyword>
<evidence type="ECO:0000259" key="3">
    <source>
        <dbReference type="Pfam" id="PF00294"/>
    </source>
</evidence>
<feature type="non-terminal residue" evidence="4">
    <location>
        <position position="1"/>
    </location>
</feature>
<feature type="domain" description="Carbohydrate kinase PfkB" evidence="3">
    <location>
        <begin position="18"/>
        <end position="312"/>
    </location>
</feature>
<proteinExistence type="predicted"/>